<dbReference type="Proteomes" id="UP000623509">
    <property type="component" value="Unassembled WGS sequence"/>
</dbReference>
<dbReference type="OrthoDB" id="8958056at2"/>
<dbReference type="EMBL" id="NMRN01000085">
    <property type="protein sequence ID" value="PAS91443.1"/>
    <property type="molecule type" value="Genomic_DNA"/>
</dbReference>
<proteinExistence type="predicted"/>
<evidence type="ECO:0000313" key="5">
    <source>
        <dbReference type="Proteomes" id="UP000623509"/>
    </source>
</evidence>
<evidence type="ECO:0000313" key="3">
    <source>
        <dbReference type="EMBL" id="PAS91443.1"/>
    </source>
</evidence>
<sequence length="152" mass="16674">MDYLAHLATAVLVWLTAGFLPIPWRALLRALALLHAACLGISALMPIFPYAVDDHTRALSALTLLMLTALPLVMAAMHYIIERSHERRLLATLMIAAWLVFSLPLKLLAHALLIQTLSPLIMPLLFIAGGPALDILVVTALYAWAVSWRHGP</sequence>
<feature type="transmembrane region" description="Helical" evidence="1">
    <location>
        <begin position="31"/>
        <end position="52"/>
    </location>
</feature>
<evidence type="ECO:0000313" key="4">
    <source>
        <dbReference type="Proteomes" id="UP000216107"/>
    </source>
</evidence>
<protein>
    <submittedName>
        <fullName evidence="3">Uncharacterized protein</fullName>
    </submittedName>
</protein>
<name>A0A272EMV9_9RHOO</name>
<keyword evidence="1" id="KW-1133">Transmembrane helix</keyword>
<organism evidence="3 4">
    <name type="scientific">Candidatus Dactylopiibacterium carminicum</name>
    <dbReference type="NCBI Taxonomy" id="857335"/>
    <lineage>
        <taxon>Bacteria</taxon>
        <taxon>Pseudomonadati</taxon>
        <taxon>Pseudomonadota</taxon>
        <taxon>Betaproteobacteria</taxon>
        <taxon>Rhodocyclales</taxon>
        <taxon>Rhodocyclaceae</taxon>
        <taxon>Candidatus Dactylopiibacterium</taxon>
    </lineage>
</organism>
<keyword evidence="1" id="KW-0812">Transmembrane</keyword>
<reference evidence="2 5" key="1">
    <citation type="submission" date="2016-08" db="EMBL/GenBank/DDBJ databases">
        <title>Candidatus Dactylopiibacterium carminicum genome sequence.</title>
        <authorList>
            <person name="Ramirez-Puebla S.T."/>
            <person name="Ormeno-Orrillo E."/>
            <person name="Vera-Ponce De Leon A."/>
            <person name="Luis L."/>
            <person name="Sanchez-Flores A."/>
            <person name="Monica R."/>
            <person name="Martinez-Romero E."/>
        </authorList>
    </citation>
    <scope>NUCLEOTIDE SEQUENCE [LARGE SCALE GENOMIC DNA]</scope>
    <source>
        <strain evidence="2">END1</strain>
    </source>
</reference>
<keyword evidence="5" id="KW-1185">Reference proteome</keyword>
<comment type="caution">
    <text evidence="3">The sequence shown here is derived from an EMBL/GenBank/DDBJ whole genome shotgun (WGS) entry which is preliminary data.</text>
</comment>
<feature type="transmembrane region" description="Helical" evidence="1">
    <location>
        <begin position="58"/>
        <end position="81"/>
    </location>
</feature>
<reference evidence="3 4" key="2">
    <citation type="submission" date="2017-07" db="EMBL/GenBank/DDBJ databases">
        <title>Candidatus Dactylopiibacterium carminicum, a nitrogen-fixing symbiont of the cochineal insect Dactylopius coccus and Dactylopius opuntiae (Hemiptera: Coccoidea: Dactylopiidae).</title>
        <authorList>
            <person name="Vera A."/>
        </authorList>
    </citation>
    <scope>NUCLEOTIDE SEQUENCE [LARGE SCALE GENOMIC DNA]</scope>
    <source>
        <strain evidence="3 4">NFDCM</strain>
    </source>
</reference>
<feature type="transmembrane region" description="Helical" evidence="1">
    <location>
        <begin position="93"/>
        <end position="114"/>
    </location>
</feature>
<feature type="transmembrane region" description="Helical" evidence="1">
    <location>
        <begin position="120"/>
        <end position="145"/>
    </location>
</feature>
<keyword evidence="1" id="KW-0472">Membrane</keyword>
<accession>A0A272EMV9</accession>
<dbReference type="Proteomes" id="UP000216107">
    <property type="component" value="Unassembled WGS sequence"/>
</dbReference>
<evidence type="ECO:0000256" key="1">
    <source>
        <dbReference type="SAM" id="Phobius"/>
    </source>
</evidence>
<dbReference type="EMBL" id="MDUX01000083">
    <property type="protein sequence ID" value="KAF7597854.1"/>
    <property type="molecule type" value="Genomic_DNA"/>
</dbReference>
<gene>
    <name evidence="2" type="ORF">BGI27_16450</name>
    <name evidence="3" type="ORF">CGU29_16405</name>
</gene>
<feature type="transmembrane region" description="Helical" evidence="1">
    <location>
        <begin position="6"/>
        <end position="24"/>
    </location>
</feature>
<evidence type="ECO:0000313" key="2">
    <source>
        <dbReference type="EMBL" id="KAF7597854.1"/>
    </source>
</evidence>
<dbReference type="RefSeq" id="WP_095525904.1">
    <property type="nucleotide sequence ID" value="NZ_MDUX01000083.1"/>
</dbReference>
<dbReference type="AlphaFoldDB" id="A0A272EMV9"/>